<dbReference type="Proteomes" id="UP000321685">
    <property type="component" value="Unassembled WGS sequence"/>
</dbReference>
<protein>
    <submittedName>
        <fullName evidence="1">Gamma-glutamylcyclotransferase</fullName>
    </submittedName>
</protein>
<proteinExistence type="predicted"/>
<evidence type="ECO:0000313" key="2">
    <source>
        <dbReference type="Proteomes" id="UP000321685"/>
    </source>
</evidence>
<dbReference type="GO" id="GO:0016740">
    <property type="term" value="F:transferase activity"/>
    <property type="evidence" value="ECO:0007669"/>
    <property type="project" value="UniProtKB-KW"/>
</dbReference>
<dbReference type="AlphaFoldDB" id="A0A511DM78"/>
<keyword evidence="2" id="KW-1185">Reference proteome</keyword>
<accession>A0A511DM78</accession>
<evidence type="ECO:0000313" key="1">
    <source>
        <dbReference type="EMBL" id="GEL25916.1"/>
    </source>
</evidence>
<comment type="caution">
    <text evidence="1">The sequence shown here is derived from an EMBL/GenBank/DDBJ whole genome shotgun (WGS) entry which is preliminary data.</text>
</comment>
<sequence>MGGEYADARFPADPYPGSVPPTSYVHVDRTGFALVGGLVQGEPLDDWLAARGAAPTSARMAVLSYGSNRNPSKISWLREFLGLDAEPIVVLRVRTSGLAAVWAHGLRTRDGARPAVLAAVPGVVEEHAVWLATPEQVAVLDVCEGASPDGDGRYRLARLNTGEVRTDDGTLLRDVHAYVGNTPARRPLLVDGAMVRCADVPQEVARTLVGEARTPREWRWSR</sequence>
<dbReference type="EMBL" id="BJVJ01000068">
    <property type="protein sequence ID" value="GEL25916.1"/>
    <property type="molecule type" value="Genomic_DNA"/>
</dbReference>
<reference evidence="1 2" key="1">
    <citation type="submission" date="2019-07" db="EMBL/GenBank/DDBJ databases">
        <title>Whole genome shotgun sequence of Pseudonocardia sulfidoxydans NBRC 16205.</title>
        <authorList>
            <person name="Hosoyama A."/>
            <person name="Uohara A."/>
            <person name="Ohji S."/>
            <person name="Ichikawa N."/>
        </authorList>
    </citation>
    <scope>NUCLEOTIDE SEQUENCE [LARGE SCALE GENOMIC DNA]</scope>
    <source>
        <strain evidence="1 2">NBRC 16205</strain>
    </source>
</reference>
<dbReference type="OrthoDB" id="7626403at2"/>
<gene>
    <name evidence="1" type="ORF">PSU4_48700</name>
</gene>
<name>A0A511DM78_9PSEU</name>
<organism evidence="1 2">
    <name type="scientific">Pseudonocardia sulfidoxydans NBRC 16205</name>
    <dbReference type="NCBI Taxonomy" id="1223511"/>
    <lineage>
        <taxon>Bacteria</taxon>
        <taxon>Bacillati</taxon>
        <taxon>Actinomycetota</taxon>
        <taxon>Actinomycetes</taxon>
        <taxon>Pseudonocardiales</taxon>
        <taxon>Pseudonocardiaceae</taxon>
        <taxon>Pseudonocardia</taxon>
    </lineage>
</organism>
<keyword evidence="1" id="KW-0808">Transferase</keyword>
<dbReference type="RefSeq" id="WP_147112979.1">
    <property type="nucleotide sequence ID" value="NZ_BJVJ01000068.1"/>
</dbReference>